<dbReference type="Gene3D" id="1.25.40.10">
    <property type="entry name" value="Tetratricopeptide repeat domain"/>
    <property type="match status" value="2"/>
</dbReference>
<dbReference type="AlphaFoldDB" id="A0ABC8SK76"/>
<dbReference type="Pfam" id="PF12854">
    <property type="entry name" value="PPR_1"/>
    <property type="match status" value="1"/>
</dbReference>
<dbReference type="Pfam" id="PF13041">
    <property type="entry name" value="PPR_2"/>
    <property type="match status" value="1"/>
</dbReference>
<sequence length="444" mass="50188">MTHKHCYHLLSLLFRHHNRPAIQQIHTQLITTNLLSRLSTTTPILTIFNTLLRRYSLSHVPEEALLLFKHIQHQHQNQHQTISFDSFTYSFLIKACANVQRPRIGIQLHGLTIKAGFEFHVYVQTALVNMYADCGYLVQAQKMFDEMPDRNSVTWNVLITGFIKWGELGVAQYLFDVMLIKNVVSWTGLIVGYTRMNHYNGALALFRRMVVNEGIKPTEVTILAVFPAIWNLRRLESCQIIHSYGDKSGFNASDIRVMNSLIDAYAKCGSDISDERSNVVSWTSIISGFAMHGMGKEAADSFKRMENACMKPNRVTFLSVLNACSHGGLIDEGLEFFRKMVDKCGVVPDIKHYGCLIDMLGRAGRLDEAENMALDNPMEMLPGNIEVGERVMRKILGMQKDYGGEYVLLSNIFAGASSRHSDSESVRRAMDDQNAYKIPGLSLV</sequence>
<dbReference type="InterPro" id="IPR002885">
    <property type="entry name" value="PPR_rpt"/>
</dbReference>
<feature type="repeat" description="PPR" evidence="2">
    <location>
        <begin position="278"/>
        <end position="312"/>
    </location>
</feature>
<dbReference type="InterPro" id="IPR046848">
    <property type="entry name" value="E_motif"/>
</dbReference>
<dbReference type="FunFam" id="1.25.40.10:FF:000242">
    <property type="entry name" value="Pentatricopeptide repeat-containing protein"/>
    <property type="match status" value="1"/>
</dbReference>
<proteinExistence type="predicted"/>
<reference evidence="3 4" key="1">
    <citation type="submission" date="2024-02" db="EMBL/GenBank/DDBJ databases">
        <authorList>
            <person name="Vignale AGUSTIN F."/>
            <person name="Sosa J E."/>
            <person name="Modenutti C."/>
        </authorList>
    </citation>
    <scope>NUCLEOTIDE SEQUENCE [LARGE SCALE GENOMIC DNA]</scope>
</reference>
<evidence type="ECO:0000256" key="2">
    <source>
        <dbReference type="PROSITE-ProRule" id="PRU00708"/>
    </source>
</evidence>
<feature type="repeat" description="PPR" evidence="2">
    <location>
        <begin position="313"/>
        <end position="348"/>
    </location>
</feature>
<dbReference type="NCBIfam" id="TIGR00756">
    <property type="entry name" value="PPR"/>
    <property type="match status" value="3"/>
</dbReference>
<dbReference type="PROSITE" id="PS51375">
    <property type="entry name" value="PPR"/>
    <property type="match status" value="3"/>
</dbReference>
<dbReference type="InterPro" id="IPR011990">
    <property type="entry name" value="TPR-like_helical_dom_sf"/>
</dbReference>
<dbReference type="Pfam" id="PF20431">
    <property type="entry name" value="E_motif"/>
    <property type="match status" value="1"/>
</dbReference>
<accession>A0ABC8SK76</accession>
<evidence type="ECO:0000313" key="4">
    <source>
        <dbReference type="Proteomes" id="UP001642360"/>
    </source>
</evidence>
<protein>
    <recommendedName>
        <fullName evidence="5">Pentatricopeptide repeat-containing protein</fullName>
    </recommendedName>
</protein>
<dbReference type="GO" id="GO:0016070">
    <property type="term" value="P:RNA metabolic process"/>
    <property type="evidence" value="ECO:0007669"/>
    <property type="project" value="UniProtKB-ARBA"/>
</dbReference>
<organism evidence="3 4">
    <name type="scientific">Ilex paraguariensis</name>
    <name type="common">yerba mate</name>
    <dbReference type="NCBI Taxonomy" id="185542"/>
    <lineage>
        <taxon>Eukaryota</taxon>
        <taxon>Viridiplantae</taxon>
        <taxon>Streptophyta</taxon>
        <taxon>Embryophyta</taxon>
        <taxon>Tracheophyta</taxon>
        <taxon>Spermatophyta</taxon>
        <taxon>Magnoliopsida</taxon>
        <taxon>eudicotyledons</taxon>
        <taxon>Gunneridae</taxon>
        <taxon>Pentapetalae</taxon>
        <taxon>asterids</taxon>
        <taxon>campanulids</taxon>
        <taxon>Aquifoliales</taxon>
        <taxon>Aquifoliaceae</taxon>
        <taxon>Ilex</taxon>
    </lineage>
</organism>
<dbReference type="EMBL" id="CAUOFW020003025">
    <property type="protein sequence ID" value="CAK9157594.1"/>
    <property type="molecule type" value="Genomic_DNA"/>
</dbReference>
<dbReference type="PANTHER" id="PTHR47926:SF460">
    <property type="entry name" value="OS01G0815900 PROTEIN"/>
    <property type="match status" value="1"/>
</dbReference>
<comment type="caution">
    <text evidence="3">The sequence shown here is derived from an EMBL/GenBank/DDBJ whole genome shotgun (WGS) entry which is preliminary data.</text>
</comment>
<dbReference type="FunFam" id="1.25.40.10:FF:000344">
    <property type="entry name" value="Pentatricopeptide repeat-containing protein"/>
    <property type="match status" value="1"/>
</dbReference>
<dbReference type="Proteomes" id="UP001642360">
    <property type="component" value="Unassembled WGS sequence"/>
</dbReference>
<evidence type="ECO:0000256" key="1">
    <source>
        <dbReference type="ARBA" id="ARBA00022737"/>
    </source>
</evidence>
<dbReference type="Pfam" id="PF01535">
    <property type="entry name" value="PPR"/>
    <property type="match status" value="3"/>
</dbReference>
<dbReference type="PANTHER" id="PTHR47926">
    <property type="entry name" value="PENTATRICOPEPTIDE REPEAT-CONTAINING PROTEIN"/>
    <property type="match status" value="1"/>
</dbReference>
<gene>
    <name evidence="3" type="ORF">ILEXP_LOCUS26156</name>
</gene>
<keyword evidence="4" id="KW-1185">Reference proteome</keyword>
<feature type="repeat" description="PPR" evidence="2">
    <location>
        <begin position="182"/>
        <end position="217"/>
    </location>
</feature>
<dbReference type="InterPro" id="IPR046960">
    <property type="entry name" value="PPR_At4g14850-like_plant"/>
</dbReference>
<evidence type="ECO:0008006" key="5">
    <source>
        <dbReference type="Google" id="ProtNLM"/>
    </source>
</evidence>
<keyword evidence="1" id="KW-0677">Repeat</keyword>
<name>A0ABC8SK76_9AQUA</name>
<evidence type="ECO:0000313" key="3">
    <source>
        <dbReference type="EMBL" id="CAK9157594.1"/>
    </source>
</evidence>